<keyword evidence="4" id="KW-1185">Reference proteome</keyword>
<organism evidence="3 4">
    <name type="scientific">Effrenium voratum</name>
    <dbReference type="NCBI Taxonomy" id="2562239"/>
    <lineage>
        <taxon>Eukaryota</taxon>
        <taxon>Sar</taxon>
        <taxon>Alveolata</taxon>
        <taxon>Dinophyceae</taxon>
        <taxon>Suessiales</taxon>
        <taxon>Symbiodiniaceae</taxon>
        <taxon>Effrenium</taxon>
    </lineage>
</organism>
<dbReference type="SMR" id="A0AA36INE2"/>
<feature type="chain" id="PRO_5044470260" evidence="1">
    <location>
        <begin position="21"/>
        <end position="121"/>
    </location>
</feature>
<dbReference type="EMBL" id="CAUJNA010002158">
    <property type="protein sequence ID" value="CAJ1390863.1"/>
    <property type="molecule type" value="Genomic_DNA"/>
</dbReference>
<evidence type="ECO:0000313" key="3">
    <source>
        <dbReference type="EMBL" id="CAJ1390864.1"/>
    </source>
</evidence>
<feature type="signal peptide" evidence="1">
    <location>
        <begin position="1"/>
        <end position="20"/>
    </location>
</feature>
<proteinExistence type="evidence at protein level"/>
<accession>A0AA36INE2</accession>
<evidence type="ECO:0000256" key="1">
    <source>
        <dbReference type="SAM" id="SignalP"/>
    </source>
</evidence>
<reference evidence="5" key="2">
    <citation type="journal article" date="2024" name="Nat. Commun.">
        <title>Architecture of symbiotic dinoflagellate photosystem I-light-harvesting supercomplex in Symbiodinium.</title>
        <authorList>
            <person name="Zhao L.S."/>
            <person name="Wang N."/>
            <person name="Li K."/>
            <person name="Li C.Y."/>
            <person name="Guo J.P."/>
            <person name="He F.Y."/>
            <person name="Liu G.M."/>
            <person name="Chen X.L."/>
            <person name="Gao J."/>
            <person name="Liu L.N."/>
            <person name="Zhang Y.Z."/>
        </authorList>
    </citation>
    <scope>STRUCTURE BY ELECTRON MICROSCOPY (2.80 ANGSTROMS)</scope>
</reference>
<name>A0AA36INE2_9DINO</name>
<evidence type="ECO:0000313" key="4">
    <source>
        <dbReference type="Proteomes" id="UP001178507"/>
    </source>
</evidence>
<keyword evidence="1" id="KW-0732">Signal</keyword>
<dbReference type="PROSITE" id="PS51257">
    <property type="entry name" value="PROKAR_LIPOPROTEIN"/>
    <property type="match status" value="1"/>
</dbReference>
<gene>
    <name evidence="2" type="ORF">EVOR1521_LOCUS16170</name>
    <name evidence="3" type="ORF">EVOR1521_LOCUS16171</name>
</gene>
<keyword evidence="5" id="KW-0002">3D-structure</keyword>
<comment type="caution">
    <text evidence="3">The sequence shown here is derived from an EMBL/GenBank/DDBJ whole genome shotgun (WGS) entry which is preliminary data.</text>
</comment>
<evidence type="ECO:0000313" key="2">
    <source>
        <dbReference type="EMBL" id="CAJ1390863.1"/>
    </source>
</evidence>
<reference evidence="3" key="1">
    <citation type="submission" date="2023-08" db="EMBL/GenBank/DDBJ databases">
        <authorList>
            <person name="Chen Y."/>
            <person name="Shah S."/>
            <person name="Dougan E. K."/>
            <person name="Thang M."/>
            <person name="Chan C."/>
        </authorList>
    </citation>
    <scope>NUCLEOTIDE SEQUENCE</scope>
</reference>
<dbReference type="EMBL" id="CAUJNA010002158">
    <property type="protein sequence ID" value="CAJ1390864.1"/>
    <property type="molecule type" value="Genomic_DNA"/>
</dbReference>
<protein>
    <submittedName>
        <fullName evidence="3">Uncharacterized protein</fullName>
    </submittedName>
</protein>
<dbReference type="AlphaFoldDB" id="A0AA36INE2"/>
<dbReference type="PDB" id="8JJR">
    <property type="method" value="EM"/>
    <property type="resolution" value="2.80 A"/>
    <property type="chains" value="x=1-121"/>
</dbReference>
<dbReference type="Proteomes" id="UP001178507">
    <property type="component" value="Unassembled WGS sequence"/>
</dbReference>
<evidence type="ECO:0007829" key="5">
    <source>
        <dbReference type="PDB" id="8JJR"/>
    </source>
</evidence>
<sequence>MSRRAGSVVVLGALACLVWGPSFTGSVPRRQESALARMASSKWVNPEDPEMSHPSGLYVLPLKPAKPQENYIYTWKKGEDGSIEDYVKTPFKGPERAADYYTQRKDNGAWDHWGPQGEGEA</sequence>